<dbReference type="RefSeq" id="WP_125450172.1">
    <property type="nucleotide sequence ID" value="NZ_RJNK01000015.1"/>
</dbReference>
<organism evidence="1 2">
    <name type="scientific">Streptococcus oralis</name>
    <dbReference type="NCBI Taxonomy" id="1303"/>
    <lineage>
        <taxon>Bacteria</taxon>
        <taxon>Bacillati</taxon>
        <taxon>Bacillota</taxon>
        <taxon>Bacilli</taxon>
        <taxon>Lactobacillales</taxon>
        <taxon>Streptococcaceae</taxon>
        <taxon>Streptococcus</taxon>
    </lineage>
</organism>
<accession>A0A3R9HYG5</accession>
<dbReference type="AlphaFoldDB" id="A0A3R9HYG5"/>
<comment type="caution">
    <text evidence="1">The sequence shown here is derived from an EMBL/GenBank/DDBJ whole genome shotgun (WGS) entry which is preliminary data.</text>
</comment>
<name>A0A3R9HYG5_STROR</name>
<evidence type="ECO:0000313" key="1">
    <source>
        <dbReference type="EMBL" id="RSI63467.1"/>
    </source>
</evidence>
<sequence length="153" mass="17391">MANKHEINYLVALPVVNVDFQSAREVLDAHLNKAKDAGAVYFSTSNRIDPKKLEKVTQVLLVSKLFTYIADLVGYDYFEDKSAPSDVVSYAPAIFAEDQDNHWLKLANIRPIGFDELNTFEMVNKKVQDKYNGVGNYVMNTGRLQVFYAKKTF</sequence>
<dbReference type="EMBL" id="RJNK01000015">
    <property type="protein sequence ID" value="RSI63467.1"/>
    <property type="molecule type" value="Genomic_DNA"/>
</dbReference>
<dbReference type="Proteomes" id="UP000272252">
    <property type="component" value="Unassembled WGS sequence"/>
</dbReference>
<proteinExistence type="predicted"/>
<protein>
    <submittedName>
        <fullName evidence="1">Uncharacterized protein</fullName>
    </submittedName>
</protein>
<reference evidence="1 2" key="1">
    <citation type="submission" date="2018-11" db="EMBL/GenBank/DDBJ databases">
        <title>Species Designations Belie Phenotypic and Genotypic Heterogeneity in Oral Streptococci.</title>
        <authorList>
            <person name="Velsko I."/>
        </authorList>
    </citation>
    <scope>NUCLEOTIDE SEQUENCE [LARGE SCALE GENOMIC DNA]</scope>
    <source>
        <strain evidence="1 2">BCC59</strain>
    </source>
</reference>
<evidence type="ECO:0000313" key="2">
    <source>
        <dbReference type="Proteomes" id="UP000272252"/>
    </source>
</evidence>
<gene>
    <name evidence="1" type="ORF">D8862_09125</name>
</gene>
<dbReference type="OrthoDB" id="9832827at2"/>